<proteinExistence type="predicted"/>
<accession>A0AA51RUJ5</accession>
<dbReference type="Gene3D" id="3.40.50.620">
    <property type="entry name" value="HUPs"/>
    <property type="match status" value="1"/>
</dbReference>
<dbReference type="InterPro" id="IPR002761">
    <property type="entry name" value="Diphthami_syn_dom"/>
</dbReference>
<dbReference type="RefSeq" id="WP_309202901.1">
    <property type="nucleotide sequence ID" value="NZ_CP133548.1"/>
</dbReference>
<name>A0AA51RUJ5_9GAMM</name>
<gene>
    <name evidence="2" type="ORF">Q9312_02205</name>
</gene>
<evidence type="ECO:0000313" key="2">
    <source>
        <dbReference type="EMBL" id="WMS87748.1"/>
    </source>
</evidence>
<dbReference type="Gene3D" id="3.90.1490.10">
    <property type="entry name" value="putative n-type atp pyrophosphatase, domain 2"/>
    <property type="match status" value="1"/>
</dbReference>
<dbReference type="KEGG" id="plei:Q9312_02205"/>
<dbReference type="SUPFAM" id="SSF52402">
    <property type="entry name" value="Adenine nucleotide alpha hydrolases-like"/>
    <property type="match status" value="1"/>
</dbReference>
<reference evidence="2 3" key="1">
    <citation type="submission" date="2023-08" db="EMBL/GenBank/DDBJ databases">
        <title>Pleionea litopenaei sp. nov., isolated from stomach of juvenile Litopenaeus vannamei.</title>
        <authorList>
            <person name="Rho A.M."/>
            <person name="Hwang C.Y."/>
        </authorList>
    </citation>
    <scope>NUCLEOTIDE SEQUENCE [LARGE SCALE GENOMIC DNA]</scope>
    <source>
        <strain evidence="2 3">HL-JVS1</strain>
    </source>
</reference>
<dbReference type="Proteomes" id="UP001239782">
    <property type="component" value="Chromosome"/>
</dbReference>
<evidence type="ECO:0000313" key="3">
    <source>
        <dbReference type="Proteomes" id="UP001239782"/>
    </source>
</evidence>
<keyword evidence="3" id="KW-1185">Reference proteome</keyword>
<dbReference type="EMBL" id="CP133548">
    <property type="protein sequence ID" value="WMS87748.1"/>
    <property type="molecule type" value="Genomic_DNA"/>
</dbReference>
<dbReference type="InterPro" id="IPR014729">
    <property type="entry name" value="Rossmann-like_a/b/a_fold"/>
</dbReference>
<feature type="domain" description="Diphthamide synthase" evidence="1">
    <location>
        <begin position="6"/>
        <end position="211"/>
    </location>
</feature>
<protein>
    <recommendedName>
        <fullName evidence="1">Diphthamide synthase domain-containing protein</fullName>
    </recommendedName>
</protein>
<dbReference type="AlphaFoldDB" id="A0AA51RUJ5"/>
<dbReference type="Pfam" id="PF01902">
    <property type="entry name" value="Diphthami_syn_2"/>
    <property type="match status" value="1"/>
</dbReference>
<evidence type="ECO:0000259" key="1">
    <source>
        <dbReference type="Pfam" id="PF01902"/>
    </source>
</evidence>
<sequence>MKKNCLVSWSSGKDSAFALLRALNDPTLNVVGLVTTHVNQWIPIQGVPLSFASQQAKLLDLPLYTEALPIPFPSNQVYQQLFIRAAMQAGRSIDAIIFGDLFCNGIDQYRRSFLEPAGYECLFPIMNIPPEQVAKEIVEASIKAKVVTINTELLSRHYLWKDYNAEFIESLPSRVDVCGENGEFHSVVYDFPHFSSAVTLTPNEKLNYEKFAHQGFSWSTQ</sequence>
<organism evidence="2 3">
    <name type="scientific">Pleionea litopenaei</name>
    <dbReference type="NCBI Taxonomy" id="3070815"/>
    <lineage>
        <taxon>Bacteria</taxon>
        <taxon>Pseudomonadati</taxon>
        <taxon>Pseudomonadota</taxon>
        <taxon>Gammaproteobacteria</taxon>
        <taxon>Oceanospirillales</taxon>
        <taxon>Pleioneaceae</taxon>
        <taxon>Pleionea</taxon>
    </lineage>
</organism>